<dbReference type="AlphaFoldDB" id="A0A3B0XRG5"/>
<evidence type="ECO:0000313" key="1">
    <source>
        <dbReference type="EMBL" id="VAW65782.1"/>
    </source>
</evidence>
<organism evidence="1">
    <name type="scientific">hydrothermal vent metagenome</name>
    <dbReference type="NCBI Taxonomy" id="652676"/>
    <lineage>
        <taxon>unclassified sequences</taxon>
        <taxon>metagenomes</taxon>
        <taxon>ecological metagenomes</taxon>
    </lineage>
</organism>
<sequence>MCVRLVHERIRVKISFYIVCFLQVIFVRGLQAEVNANTLAILINESDPESIEIGQYYQKARSIPYENIIYLSFRKSEKAITQAEFMQIEEQLKGKVSDKIQAYALAWRKPWRVACMSITSAFSLGFNPQYCASGCKLTRSSRYFSSQSQQPFNDFAIRPSMLLSAGSVDGVKKLIDRSVLADYTRPMGTAYLVSTRDKNRNVRARYFPAYESSLNKLLNVEQVSADAIQHKKDVMFYFTGRAKVKHLRTNTFLPGSVADHLTSAGGHLFNGKQMSVLEWIDSGASGSYGTVTEPCNFLQKFPVPGIVMQRYLSGETLLESYWKGVQMPGQGLFVGDPLVSPYKGCTVSVSQTGVFQYVRKTPENLIEQKFRNCH</sequence>
<name>A0A3B0XRG5_9ZZZZ</name>
<dbReference type="EMBL" id="UOFI01000069">
    <property type="protein sequence ID" value="VAW65782.1"/>
    <property type="molecule type" value="Genomic_DNA"/>
</dbReference>
<proteinExistence type="predicted"/>
<accession>A0A3B0XRG5</accession>
<gene>
    <name evidence="1" type="ORF">MNBD_GAMMA09-3289</name>
</gene>
<dbReference type="NCBIfam" id="TIGR03790">
    <property type="entry name" value="TIGR03790 family protein"/>
    <property type="match status" value="1"/>
</dbReference>
<dbReference type="InterPro" id="IPR022265">
    <property type="entry name" value="CHP03790"/>
</dbReference>
<protein>
    <recommendedName>
        <fullName evidence="2">TIGR03790 family protein</fullName>
    </recommendedName>
</protein>
<reference evidence="1" key="1">
    <citation type="submission" date="2018-06" db="EMBL/GenBank/DDBJ databases">
        <authorList>
            <person name="Zhirakovskaya E."/>
        </authorList>
    </citation>
    <scope>NUCLEOTIDE SEQUENCE</scope>
</reference>
<evidence type="ECO:0008006" key="2">
    <source>
        <dbReference type="Google" id="ProtNLM"/>
    </source>
</evidence>